<evidence type="ECO:0000313" key="2">
    <source>
        <dbReference type="EMBL" id="KAF6017395.1"/>
    </source>
</evidence>
<gene>
    <name evidence="3" type="ORF">EB796_013926</name>
    <name evidence="2" type="ORF">EB796_024309</name>
</gene>
<evidence type="ECO:0000256" key="1">
    <source>
        <dbReference type="SAM" id="MobiDB-lite"/>
    </source>
</evidence>
<sequence length="79" mass="8884">MLNPADFISESNSIIHDVTISQPTNNASHVDAPTTAPKNADRSLNSPATSVTKMDMLKAYVFRRRKHRVHCKHQQTNIK</sequence>
<organism evidence="2 4">
    <name type="scientific">Bugula neritina</name>
    <name type="common">Brown bryozoan</name>
    <name type="synonym">Sertularia neritina</name>
    <dbReference type="NCBI Taxonomy" id="10212"/>
    <lineage>
        <taxon>Eukaryota</taxon>
        <taxon>Metazoa</taxon>
        <taxon>Spiralia</taxon>
        <taxon>Lophotrochozoa</taxon>
        <taxon>Bryozoa</taxon>
        <taxon>Gymnolaemata</taxon>
        <taxon>Cheilostomatida</taxon>
        <taxon>Flustrina</taxon>
        <taxon>Buguloidea</taxon>
        <taxon>Bugulidae</taxon>
        <taxon>Bugula</taxon>
    </lineage>
</organism>
<evidence type="ECO:0000313" key="4">
    <source>
        <dbReference type="Proteomes" id="UP000593567"/>
    </source>
</evidence>
<proteinExistence type="predicted"/>
<comment type="caution">
    <text evidence="2">The sequence shown here is derived from an EMBL/GenBank/DDBJ whole genome shotgun (WGS) entry which is preliminary data.</text>
</comment>
<protein>
    <submittedName>
        <fullName evidence="2">Uncharacterized protein</fullName>
    </submittedName>
</protein>
<name>A0A7J7IUB2_BUGNE</name>
<dbReference type="AlphaFoldDB" id="A0A7J7IUB2"/>
<keyword evidence="4" id="KW-1185">Reference proteome</keyword>
<reference evidence="2 4" key="2">
    <citation type="submission" date="2020-06" db="EMBL/GenBank/DDBJ databases">
        <title>Draft genome of Bugula neritina, a colonial animal packing powerful symbionts and potential medicines.</title>
        <authorList>
            <person name="Rayko M."/>
        </authorList>
    </citation>
    <scope>NUCLEOTIDE SEQUENCE [LARGE SCALE GENOMIC DNA]</scope>
    <source>
        <strain evidence="2">Kwan_BN1</strain>
    </source>
</reference>
<reference evidence="2 4" key="1">
    <citation type="submission" date="2019-09" db="EMBL/GenBank/DDBJ databases">
        <authorList>
            <person name="Raiko M."/>
            <person name="Komissarov A."/>
            <person name="Rhodes A."/>
            <person name="Kliver S."/>
            <person name="Lim-Fong G."/>
            <person name="Kwan J."/>
            <person name="O'Brien S.J."/>
            <person name="Lopez J.V."/>
        </authorList>
    </citation>
    <scope>NUCLEOTIDE SEQUENCE [LARGE SCALE GENOMIC DNA]</scope>
    <source>
        <strain evidence="2">Kwan_BN1</strain>
    </source>
</reference>
<feature type="region of interest" description="Disordered" evidence="1">
    <location>
        <begin position="20"/>
        <end position="49"/>
    </location>
</feature>
<dbReference type="EMBL" id="VXIV02002031">
    <property type="protein sequence ID" value="KAF6027762.1"/>
    <property type="molecule type" value="Genomic_DNA"/>
</dbReference>
<evidence type="ECO:0000313" key="3">
    <source>
        <dbReference type="EMBL" id="KAF6027762.1"/>
    </source>
</evidence>
<accession>A0A7J7IUB2</accession>
<dbReference type="Proteomes" id="UP000593567">
    <property type="component" value="Unassembled WGS sequence"/>
</dbReference>
<dbReference type="EMBL" id="VXIV02003404">
    <property type="protein sequence ID" value="KAF6017395.1"/>
    <property type="molecule type" value="Genomic_DNA"/>
</dbReference>